<name>A0ABW1TBX3_9LACO</name>
<dbReference type="PIRSF" id="PIRSF011503">
    <property type="entry name" value="DdrB_PduH"/>
    <property type="match status" value="1"/>
</dbReference>
<evidence type="ECO:0000313" key="2">
    <source>
        <dbReference type="Proteomes" id="UP001596190"/>
    </source>
</evidence>
<evidence type="ECO:0000313" key="1">
    <source>
        <dbReference type="EMBL" id="MFC6254853.1"/>
    </source>
</evidence>
<keyword evidence="2" id="KW-1185">Reference proteome</keyword>
<dbReference type="Gene3D" id="3.40.50.10150">
    <property type="entry name" value="B12-dependent dehydatase associated subunit"/>
    <property type="match status" value="1"/>
</dbReference>
<organism evidence="1 2">
    <name type="scientific">Secundilactobacillus hailunensis</name>
    <dbReference type="NCBI Taxonomy" id="2559923"/>
    <lineage>
        <taxon>Bacteria</taxon>
        <taxon>Bacillati</taxon>
        <taxon>Bacillota</taxon>
        <taxon>Bacilli</taxon>
        <taxon>Lactobacillales</taxon>
        <taxon>Lactobacillaceae</taxon>
        <taxon>Secundilactobacillus</taxon>
    </lineage>
</organism>
<reference evidence="2" key="1">
    <citation type="journal article" date="2019" name="Int. J. Syst. Evol. Microbiol.">
        <title>The Global Catalogue of Microorganisms (GCM) 10K type strain sequencing project: providing services to taxonomists for standard genome sequencing and annotation.</title>
        <authorList>
            <consortium name="The Broad Institute Genomics Platform"/>
            <consortium name="The Broad Institute Genome Sequencing Center for Infectious Disease"/>
            <person name="Wu L."/>
            <person name="Ma J."/>
        </authorList>
    </citation>
    <scope>NUCLEOTIDE SEQUENCE [LARGE SCALE GENOMIC DNA]</scope>
    <source>
        <strain evidence="2">CCM 8950</strain>
    </source>
</reference>
<dbReference type="EMBL" id="JBHSSA010000103">
    <property type="protein sequence ID" value="MFC6254853.1"/>
    <property type="molecule type" value="Genomic_DNA"/>
</dbReference>
<dbReference type="InterPro" id="IPR003208">
    <property type="entry name" value="Dehydtase/Dehydtase_re"/>
</dbReference>
<sequence length="122" mass="13193">MIETDSHIPSIVLAVPQKGADLTNLSELLNGVEEEEIPLSVAVINEGDKVDNAYQAALHSKLAVGIAYDAQSVVLHYKNLQPREPLFTVPMQNNAQLRALGANAARLVKGTPFKLFKGSETE</sequence>
<protein>
    <submittedName>
        <fullName evidence="1">Glycerol dehydratase reactivase beta/small subunit family protein</fullName>
    </submittedName>
</protein>
<dbReference type="Proteomes" id="UP001596190">
    <property type="component" value="Unassembled WGS sequence"/>
</dbReference>
<dbReference type="SUPFAM" id="SSF52968">
    <property type="entry name" value="B12-dependent dehydatase associated subunit"/>
    <property type="match status" value="1"/>
</dbReference>
<dbReference type="RefSeq" id="WP_137631691.1">
    <property type="nucleotide sequence ID" value="NZ_BJDO01000050.1"/>
</dbReference>
<dbReference type="InterPro" id="IPR010254">
    <property type="entry name" value="B12-dep_deHydtase_bsu"/>
</dbReference>
<accession>A0ABW1TBX3</accession>
<dbReference type="InterPro" id="IPR009192">
    <property type="entry name" value="Diol/glycerol_deHydtase_re_ssu"/>
</dbReference>
<comment type="caution">
    <text evidence="1">The sequence shown here is derived from an EMBL/GenBank/DDBJ whole genome shotgun (WGS) entry which is preliminary data.</text>
</comment>
<dbReference type="Pfam" id="PF02288">
    <property type="entry name" value="Dehydratase_MU"/>
    <property type="match status" value="1"/>
</dbReference>
<proteinExistence type="predicted"/>
<gene>
    <name evidence="1" type="ORF">ACFP1H_09715</name>
</gene>